<keyword evidence="5" id="KW-0949">S-adenosyl-L-methionine</keyword>
<evidence type="ECO:0000259" key="9">
    <source>
        <dbReference type="PROSITE" id="PS50867"/>
    </source>
</evidence>
<protein>
    <submittedName>
        <fullName evidence="11">SET domain-containing protein</fullName>
    </submittedName>
</protein>
<dbReference type="Pfam" id="PF00856">
    <property type="entry name" value="SET"/>
    <property type="match status" value="1"/>
</dbReference>
<dbReference type="GO" id="GO:0005634">
    <property type="term" value="C:nucleus"/>
    <property type="evidence" value="ECO:0007669"/>
    <property type="project" value="InterPro"/>
</dbReference>
<sequence>MADYMKKSHFWHHEQGNAKYKEEERRCHFCQFRAFAIAHKPGCYTMAITNDVDKEWISLDFRFIDKSIMGKDVKASLADDGFRSGCECKEDKDCALDCECLSDLDPDNIINPKFKNAYYSAGDRKGLLRYELLETSSDEIYECNDLCACSMDCPNRVVGRGRKFNIEVFKTSDGRGFGVRAREDIRKGQFVDKYVGEILTPEEANRRRDKAPYRKDLYLFALDKFSDPESEDTRLRNEPYEVDGEFMAGPTRFINHSCDPNLRIMAVVTDRANKHLHELCFFALCDIPRLTELTFDYVAGTNTAEDNATVVKKAEERQEKGEFTQKCLCGSKNCRGSLW</sequence>
<dbReference type="InterPro" id="IPR050973">
    <property type="entry name" value="H3K9_Histone-Lys_N-MTase"/>
</dbReference>
<evidence type="ECO:0000256" key="1">
    <source>
        <dbReference type="ARBA" id="ARBA00004286"/>
    </source>
</evidence>
<dbReference type="EMBL" id="KZ613521">
    <property type="protein sequence ID" value="PMD14549.1"/>
    <property type="molecule type" value="Genomic_DNA"/>
</dbReference>
<evidence type="ECO:0000256" key="5">
    <source>
        <dbReference type="ARBA" id="ARBA00022691"/>
    </source>
</evidence>
<dbReference type="PANTHER" id="PTHR46223:SF3">
    <property type="entry name" value="HISTONE-LYSINE N-METHYLTRANSFERASE SET-23"/>
    <property type="match status" value="1"/>
</dbReference>
<evidence type="ECO:0000256" key="4">
    <source>
        <dbReference type="ARBA" id="ARBA00022679"/>
    </source>
</evidence>
<dbReference type="PROSITE" id="PS50867">
    <property type="entry name" value="PRE_SET"/>
    <property type="match status" value="1"/>
</dbReference>
<dbReference type="GO" id="GO:0008270">
    <property type="term" value="F:zinc ion binding"/>
    <property type="evidence" value="ECO:0007669"/>
    <property type="project" value="InterPro"/>
</dbReference>
<dbReference type="SMART" id="SM00317">
    <property type="entry name" value="SET"/>
    <property type="match status" value="1"/>
</dbReference>
<dbReference type="GO" id="GO:0032259">
    <property type="term" value="P:methylation"/>
    <property type="evidence" value="ECO:0007669"/>
    <property type="project" value="UniProtKB-KW"/>
</dbReference>
<evidence type="ECO:0000256" key="6">
    <source>
        <dbReference type="ARBA" id="ARBA00022723"/>
    </source>
</evidence>
<comment type="subcellular location">
    <subcellularLocation>
        <location evidence="1">Chromosome</location>
    </subcellularLocation>
</comment>
<feature type="domain" description="SET" evidence="8">
    <location>
        <begin position="164"/>
        <end position="298"/>
    </location>
</feature>
<evidence type="ECO:0000256" key="3">
    <source>
        <dbReference type="ARBA" id="ARBA00022603"/>
    </source>
</evidence>
<keyword evidence="4" id="KW-0808">Transferase</keyword>
<keyword evidence="3" id="KW-0489">Methyltransferase</keyword>
<dbReference type="STRING" id="1745343.A0A2J6PKM5"/>
<organism evidence="11 12">
    <name type="scientific">Hyaloscypha hepaticicola</name>
    <dbReference type="NCBI Taxonomy" id="2082293"/>
    <lineage>
        <taxon>Eukaryota</taxon>
        <taxon>Fungi</taxon>
        <taxon>Dikarya</taxon>
        <taxon>Ascomycota</taxon>
        <taxon>Pezizomycotina</taxon>
        <taxon>Leotiomycetes</taxon>
        <taxon>Helotiales</taxon>
        <taxon>Hyaloscyphaceae</taxon>
        <taxon>Hyaloscypha</taxon>
    </lineage>
</organism>
<dbReference type="InterPro" id="IPR046341">
    <property type="entry name" value="SET_dom_sf"/>
</dbReference>
<dbReference type="SUPFAM" id="SSF82199">
    <property type="entry name" value="SET domain"/>
    <property type="match status" value="1"/>
</dbReference>
<dbReference type="PROSITE" id="PS50868">
    <property type="entry name" value="POST_SET"/>
    <property type="match status" value="1"/>
</dbReference>
<dbReference type="PANTHER" id="PTHR46223">
    <property type="entry name" value="HISTONE-LYSINE N-METHYLTRANSFERASE SUV39H"/>
    <property type="match status" value="1"/>
</dbReference>
<feature type="domain" description="Post-SET" evidence="10">
    <location>
        <begin position="323"/>
        <end position="339"/>
    </location>
</feature>
<dbReference type="PROSITE" id="PS50280">
    <property type="entry name" value="SET"/>
    <property type="match status" value="1"/>
</dbReference>
<evidence type="ECO:0000313" key="11">
    <source>
        <dbReference type="EMBL" id="PMD14549.1"/>
    </source>
</evidence>
<keyword evidence="6" id="KW-0479">Metal-binding</keyword>
<evidence type="ECO:0000256" key="2">
    <source>
        <dbReference type="ARBA" id="ARBA00022454"/>
    </source>
</evidence>
<evidence type="ECO:0000259" key="10">
    <source>
        <dbReference type="PROSITE" id="PS50868"/>
    </source>
</evidence>
<dbReference type="SMART" id="SM00468">
    <property type="entry name" value="PreSET"/>
    <property type="match status" value="1"/>
</dbReference>
<dbReference type="InterPro" id="IPR001214">
    <property type="entry name" value="SET_dom"/>
</dbReference>
<dbReference type="Proteomes" id="UP000235672">
    <property type="component" value="Unassembled WGS sequence"/>
</dbReference>
<gene>
    <name evidence="11" type="ORF">NA56DRAFT_650868</name>
</gene>
<evidence type="ECO:0000256" key="7">
    <source>
        <dbReference type="ARBA" id="ARBA00022833"/>
    </source>
</evidence>
<evidence type="ECO:0000259" key="8">
    <source>
        <dbReference type="PROSITE" id="PS50280"/>
    </source>
</evidence>
<feature type="domain" description="Pre-SET" evidence="9">
    <location>
        <begin position="84"/>
        <end position="161"/>
    </location>
</feature>
<dbReference type="OrthoDB" id="308383at2759"/>
<name>A0A2J6PKM5_9HELO</name>
<dbReference type="CDD" id="cd19473">
    <property type="entry name" value="SET_SUV39H_DIM5-like"/>
    <property type="match status" value="1"/>
</dbReference>
<dbReference type="Pfam" id="PF05033">
    <property type="entry name" value="Pre-SET"/>
    <property type="match status" value="1"/>
</dbReference>
<dbReference type="InterPro" id="IPR007728">
    <property type="entry name" value="Pre-SET_dom"/>
</dbReference>
<keyword evidence="2" id="KW-0158">Chromosome</keyword>
<proteinExistence type="predicted"/>
<dbReference type="GO" id="GO:0005694">
    <property type="term" value="C:chromosome"/>
    <property type="evidence" value="ECO:0007669"/>
    <property type="project" value="UniProtKB-SubCell"/>
</dbReference>
<keyword evidence="12" id="KW-1185">Reference proteome</keyword>
<evidence type="ECO:0000313" key="12">
    <source>
        <dbReference type="Proteomes" id="UP000235672"/>
    </source>
</evidence>
<dbReference type="GO" id="GO:0042054">
    <property type="term" value="F:histone methyltransferase activity"/>
    <property type="evidence" value="ECO:0007669"/>
    <property type="project" value="InterPro"/>
</dbReference>
<dbReference type="Gene3D" id="2.170.270.10">
    <property type="entry name" value="SET domain"/>
    <property type="match status" value="1"/>
</dbReference>
<reference evidence="11 12" key="1">
    <citation type="submission" date="2016-05" db="EMBL/GenBank/DDBJ databases">
        <title>A degradative enzymes factory behind the ericoid mycorrhizal symbiosis.</title>
        <authorList>
            <consortium name="DOE Joint Genome Institute"/>
            <person name="Martino E."/>
            <person name="Morin E."/>
            <person name="Grelet G."/>
            <person name="Kuo A."/>
            <person name="Kohler A."/>
            <person name="Daghino S."/>
            <person name="Barry K."/>
            <person name="Choi C."/>
            <person name="Cichocki N."/>
            <person name="Clum A."/>
            <person name="Copeland A."/>
            <person name="Hainaut M."/>
            <person name="Haridas S."/>
            <person name="Labutti K."/>
            <person name="Lindquist E."/>
            <person name="Lipzen A."/>
            <person name="Khouja H.-R."/>
            <person name="Murat C."/>
            <person name="Ohm R."/>
            <person name="Olson A."/>
            <person name="Spatafora J."/>
            <person name="Veneault-Fourrey C."/>
            <person name="Henrissat B."/>
            <person name="Grigoriev I."/>
            <person name="Martin F."/>
            <person name="Perotto S."/>
        </authorList>
    </citation>
    <scope>NUCLEOTIDE SEQUENCE [LARGE SCALE GENOMIC DNA]</scope>
    <source>
        <strain evidence="11 12">UAMH 7357</strain>
    </source>
</reference>
<keyword evidence="7" id="KW-0862">Zinc</keyword>
<dbReference type="InterPro" id="IPR003616">
    <property type="entry name" value="Post-SET_dom"/>
</dbReference>
<dbReference type="AlphaFoldDB" id="A0A2J6PKM5"/>
<accession>A0A2J6PKM5</accession>